<keyword evidence="2" id="KW-0812">Transmembrane</keyword>
<evidence type="ECO:0000256" key="1">
    <source>
        <dbReference type="SAM" id="MobiDB-lite"/>
    </source>
</evidence>
<gene>
    <name evidence="4" type="ORF">M421DRAFT_521</name>
</gene>
<feature type="domain" description="Rhodopsin" evidence="3">
    <location>
        <begin position="60"/>
        <end position="285"/>
    </location>
</feature>
<feature type="transmembrane region" description="Helical" evidence="2">
    <location>
        <begin position="154"/>
        <end position="172"/>
    </location>
</feature>
<evidence type="ECO:0000313" key="5">
    <source>
        <dbReference type="Proteomes" id="UP000800082"/>
    </source>
</evidence>
<dbReference type="PANTHER" id="PTHR39614:SF2">
    <property type="entry name" value="INTEGRAL MEMBRANE PROTEIN"/>
    <property type="match status" value="1"/>
</dbReference>
<dbReference type="EMBL" id="ML978956">
    <property type="protein sequence ID" value="KAF1934393.1"/>
    <property type="molecule type" value="Genomic_DNA"/>
</dbReference>
<evidence type="ECO:0000313" key="4">
    <source>
        <dbReference type="EMBL" id="KAF1934393.1"/>
    </source>
</evidence>
<feature type="transmembrane region" description="Helical" evidence="2">
    <location>
        <begin position="117"/>
        <end position="142"/>
    </location>
</feature>
<dbReference type="InterPro" id="IPR049326">
    <property type="entry name" value="Rhodopsin_dom_fungi"/>
</dbReference>
<sequence>MHATTASDDGPRTASTGPASATHSTTIHAPLTAVTPQDQTGIIAILAGFSVGLLLLSTAVRVWARRNAGSRNGDDCTFYAGMVIGLGEAGLTLWLIGEGLGKSVEGLDEGVVRTLEQGVLGTTVLYLATLWMSKVSCALMLVGLNPFKHQRRAAWGLVVAATVWFVSCGVVVGTGCRDILGQCHGAWRRWVYISVVDMVLEVALVGASVYMVWGRSMSMRAKGTVVGAFACRLPNVALTLAHLLFLTLPAPTTAIHSSRIHAPTQLAISYTIVSCVIPYLRPLMQSYESDGTGHGGAAATFNLSDRSRDSKGSRDLMGGRDLQTLDKGKAREVKSAGAEVND</sequence>
<evidence type="ECO:0000259" key="3">
    <source>
        <dbReference type="Pfam" id="PF20684"/>
    </source>
</evidence>
<name>A0A6A5S379_9PLEO</name>
<feature type="transmembrane region" description="Helical" evidence="2">
    <location>
        <begin position="192"/>
        <end position="213"/>
    </location>
</feature>
<reference evidence="4" key="1">
    <citation type="journal article" date="2020" name="Stud. Mycol.">
        <title>101 Dothideomycetes genomes: a test case for predicting lifestyles and emergence of pathogens.</title>
        <authorList>
            <person name="Haridas S."/>
            <person name="Albert R."/>
            <person name="Binder M."/>
            <person name="Bloem J."/>
            <person name="Labutti K."/>
            <person name="Salamov A."/>
            <person name="Andreopoulos B."/>
            <person name="Baker S."/>
            <person name="Barry K."/>
            <person name="Bills G."/>
            <person name="Bluhm B."/>
            <person name="Cannon C."/>
            <person name="Castanera R."/>
            <person name="Culley D."/>
            <person name="Daum C."/>
            <person name="Ezra D."/>
            <person name="Gonzalez J."/>
            <person name="Henrissat B."/>
            <person name="Kuo A."/>
            <person name="Liang C."/>
            <person name="Lipzen A."/>
            <person name="Lutzoni F."/>
            <person name="Magnuson J."/>
            <person name="Mondo S."/>
            <person name="Nolan M."/>
            <person name="Ohm R."/>
            <person name="Pangilinan J."/>
            <person name="Park H.-J."/>
            <person name="Ramirez L."/>
            <person name="Alfaro M."/>
            <person name="Sun H."/>
            <person name="Tritt A."/>
            <person name="Yoshinaga Y."/>
            <person name="Zwiers L.-H."/>
            <person name="Turgeon B."/>
            <person name="Goodwin S."/>
            <person name="Spatafora J."/>
            <person name="Crous P."/>
            <person name="Grigoriev I."/>
        </authorList>
    </citation>
    <scope>NUCLEOTIDE SEQUENCE</scope>
    <source>
        <strain evidence="4">CBS 183.55</strain>
    </source>
</reference>
<keyword evidence="2" id="KW-1133">Transmembrane helix</keyword>
<evidence type="ECO:0000256" key="2">
    <source>
        <dbReference type="SAM" id="Phobius"/>
    </source>
</evidence>
<dbReference type="AlphaFoldDB" id="A0A6A5S379"/>
<protein>
    <recommendedName>
        <fullName evidence="3">Rhodopsin domain-containing protein</fullName>
    </recommendedName>
</protein>
<feature type="compositionally biased region" description="Basic and acidic residues" evidence="1">
    <location>
        <begin position="305"/>
        <end position="334"/>
    </location>
</feature>
<dbReference type="PANTHER" id="PTHR39614">
    <property type="entry name" value="INTEGRAL MEMBRANE PROTEIN"/>
    <property type="match status" value="1"/>
</dbReference>
<dbReference type="RefSeq" id="XP_033454641.1">
    <property type="nucleotide sequence ID" value="XM_033594996.1"/>
</dbReference>
<keyword evidence="5" id="KW-1185">Reference proteome</keyword>
<accession>A0A6A5S379</accession>
<feature type="transmembrane region" description="Helical" evidence="2">
    <location>
        <begin position="41"/>
        <end position="64"/>
    </location>
</feature>
<organism evidence="4 5">
    <name type="scientific">Didymella exigua CBS 183.55</name>
    <dbReference type="NCBI Taxonomy" id="1150837"/>
    <lineage>
        <taxon>Eukaryota</taxon>
        <taxon>Fungi</taxon>
        <taxon>Dikarya</taxon>
        <taxon>Ascomycota</taxon>
        <taxon>Pezizomycotina</taxon>
        <taxon>Dothideomycetes</taxon>
        <taxon>Pleosporomycetidae</taxon>
        <taxon>Pleosporales</taxon>
        <taxon>Pleosporineae</taxon>
        <taxon>Didymellaceae</taxon>
        <taxon>Didymella</taxon>
    </lineage>
</organism>
<feature type="region of interest" description="Disordered" evidence="1">
    <location>
        <begin position="1"/>
        <end position="23"/>
    </location>
</feature>
<dbReference type="GeneID" id="54352664"/>
<keyword evidence="2" id="KW-0472">Membrane</keyword>
<feature type="transmembrane region" description="Helical" evidence="2">
    <location>
        <begin position="76"/>
        <end position="97"/>
    </location>
</feature>
<proteinExistence type="predicted"/>
<dbReference type="Proteomes" id="UP000800082">
    <property type="component" value="Unassembled WGS sequence"/>
</dbReference>
<dbReference type="OrthoDB" id="3918601at2759"/>
<dbReference type="Pfam" id="PF20684">
    <property type="entry name" value="Fung_rhodopsin"/>
    <property type="match status" value="1"/>
</dbReference>
<feature type="region of interest" description="Disordered" evidence="1">
    <location>
        <begin position="298"/>
        <end position="342"/>
    </location>
</feature>